<dbReference type="Pfam" id="PF00753">
    <property type="entry name" value="Lactamase_B"/>
    <property type="match status" value="1"/>
</dbReference>
<dbReference type="InterPro" id="IPR036866">
    <property type="entry name" value="RibonucZ/Hydroxyglut_hydro"/>
</dbReference>
<keyword evidence="3" id="KW-1185">Reference proteome</keyword>
<dbReference type="InterPro" id="IPR041712">
    <property type="entry name" value="DHPS-like_MBL-fold"/>
</dbReference>
<dbReference type="SUPFAM" id="SSF56281">
    <property type="entry name" value="Metallo-hydrolase/oxidoreductase"/>
    <property type="match status" value="1"/>
</dbReference>
<dbReference type="InterPro" id="IPR001279">
    <property type="entry name" value="Metallo-B-lactamas"/>
</dbReference>
<evidence type="ECO:0000259" key="1">
    <source>
        <dbReference type="Pfam" id="PF00753"/>
    </source>
</evidence>
<accession>A0A6M0RCI6</accession>
<dbReference type="GO" id="GO:0016740">
    <property type="term" value="F:transferase activity"/>
    <property type="evidence" value="ECO:0007669"/>
    <property type="project" value="TreeGrafter"/>
</dbReference>
<dbReference type="Gene3D" id="3.60.15.10">
    <property type="entry name" value="Ribonuclease Z/Hydroxyacylglutathione hydrolase-like"/>
    <property type="match status" value="1"/>
</dbReference>
<name>A0A6M0RCI6_9CLOT</name>
<feature type="domain" description="Metallo-beta-lactamase" evidence="1">
    <location>
        <begin position="23"/>
        <end position="80"/>
    </location>
</feature>
<proteinExistence type="predicted"/>
<evidence type="ECO:0000313" key="2">
    <source>
        <dbReference type="EMBL" id="NEZ47517.1"/>
    </source>
</evidence>
<evidence type="ECO:0000313" key="3">
    <source>
        <dbReference type="Proteomes" id="UP000473885"/>
    </source>
</evidence>
<dbReference type="InterPro" id="IPR052926">
    <property type="entry name" value="Metallo-beta-lactamase_dom"/>
</dbReference>
<comment type="caution">
    <text evidence="2">The sequence shown here is derived from an EMBL/GenBank/DDBJ whole genome shotgun (WGS) entry which is preliminary data.</text>
</comment>
<gene>
    <name evidence="2" type="ORF">FDF74_09970</name>
</gene>
<dbReference type="PANTHER" id="PTHR13754">
    <property type="entry name" value="METALLO-BETA-LACTAMASE SUPERFAMILY PROTEIN"/>
    <property type="match status" value="1"/>
</dbReference>
<sequence length="279" mass="32156">MGIKITTLIEDTSEDSRLKYEHGLSIYIETPYCNILFDTGSTGNFVYNAKTLGIDLNKTNYMILSHAHYDHCGGVRKFFDQVLYYPEVYINKYFFKNSNKFKILKDNSYKYLGIDFDENYFLEKNIPINYLQEDIFQLEPSIYLCGNFNKETTCELENDEMLIKKGDGYVQDTFKEEITLVMDTDKGLVVLLGCSHVGVISMLESIKRRLNKNIYAILGGTHLINADEKKIKKVIKKLESMNIKLIGVSHCTGELATNSLKQLKDRFFINCTGTRLEII</sequence>
<keyword evidence="2" id="KW-0378">Hydrolase</keyword>
<protein>
    <submittedName>
        <fullName evidence="2">MBL fold metallo-hydrolase</fullName>
    </submittedName>
</protein>
<dbReference type="GO" id="GO:0016787">
    <property type="term" value="F:hydrolase activity"/>
    <property type="evidence" value="ECO:0007669"/>
    <property type="project" value="UniProtKB-KW"/>
</dbReference>
<dbReference type="EMBL" id="SXDP01000008">
    <property type="protein sequence ID" value="NEZ47517.1"/>
    <property type="molecule type" value="Genomic_DNA"/>
</dbReference>
<dbReference type="PANTHER" id="PTHR13754:SF13">
    <property type="entry name" value="METALLO-BETA-LACTAMASE SUPERFAMILY PROTEIN (AFU_ORTHOLOGUE AFUA_3G07630)"/>
    <property type="match status" value="1"/>
</dbReference>
<dbReference type="AlphaFoldDB" id="A0A6M0RCI6"/>
<dbReference type="RefSeq" id="WP_163249509.1">
    <property type="nucleotide sequence ID" value="NZ_SXDP01000008.1"/>
</dbReference>
<organism evidence="2 3">
    <name type="scientific">Clostridium niameyense</name>
    <dbReference type="NCBI Taxonomy" id="1622073"/>
    <lineage>
        <taxon>Bacteria</taxon>
        <taxon>Bacillati</taxon>
        <taxon>Bacillota</taxon>
        <taxon>Clostridia</taxon>
        <taxon>Eubacteriales</taxon>
        <taxon>Clostridiaceae</taxon>
        <taxon>Clostridium</taxon>
    </lineage>
</organism>
<dbReference type="Proteomes" id="UP000473885">
    <property type="component" value="Unassembled WGS sequence"/>
</dbReference>
<dbReference type="CDD" id="cd07713">
    <property type="entry name" value="DHPS-like_MBL-fold"/>
    <property type="match status" value="1"/>
</dbReference>
<reference evidence="2 3" key="1">
    <citation type="submission" date="2019-04" db="EMBL/GenBank/DDBJ databases">
        <title>Genome sequencing of Clostridium botulinum Groups I-IV and Clostridium butyricum.</title>
        <authorList>
            <person name="Brunt J."/>
            <person name="Van Vliet A.H.M."/>
            <person name="Stringer S.C."/>
            <person name="Carter A.T."/>
            <person name="Peck M.W."/>
        </authorList>
    </citation>
    <scope>NUCLEOTIDE SEQUENCE [LARGE SCALE GENOMIC DNA]</scope>
    <source>
        <strain evidence="2 3">IFR 18/094</strain>
    </source>
</reference>